<gene>
    <name evidence="1" type="ORF">ACFFIC_01345</name>
</gene>
<dbReference type="RefSeq" id="WP_377048215.1">
    <property type="nucleotide sequence ID" value="NZ_JBHLVZ010000001.1"/>
</dbReference>
<organism evidence="1 2">
    <name type="scientific">Muricoccus vinaceus</name>
    <dbReference type="NCBI Taxonomy" id="424704"/>
    <lineage>
        <taxon>Bacteria</taxon>
        <taxon>Pseudomonadati</taxon>
        <taxon>Pseudomonadota</taxon>
        <taxon>Alphaproteobacteria</taxon>
        <taxon>Acetobacterales</taxon>
        <taxon>Roseomonadaceae</taxon>
        <taxon>Muricoccus</taxon>
    </lineage>
</organism>
<sequence>MDPAAPPVLLGIGLRKAPGLLAVRVGRVTGLLAGQGGAGRLPPSALRLPEPLPFGGPADLRAWLVAREARLAAALRAIAGCREVALAMEEDAPRHADWLRAGDRGLACGGLAGLARAARRHFIGQRVEAILASEARAAVLPEPGASRPCWSVAVPAGAVRKLRAALEMEAQRLRGTGLALHLNPPGESTVLARAIFQDA</sequence>
<proteinExistence type="predicted"/>
<accession>A0ABV6IL93</accession>
<evidence type="ECO:0000313" key="1">
    <source>
        <dbReference type="EMBL" id="MFC0384191.1"/>
    </source>
</evidence>
<name>A0ABV6IL93_9PROT</name>
<dbReference type="Proteomes" id="UP001589789">
    <property type="component" value="Unassembled WGS sequence"/>
</dbReference>
<keyword evidence="2" id="KW-1185">Reference proteome</keyword>
<evidence type="ECO:0000313" key="2">
    <source>
        <dbReference type="Proteomes" id="UP001589789"/>
    </source>
</evidence>
<reference evidence="1 2" key="1">
    <citation type="submission" date="2024-09" db="EMBL/GenBank/DDBJ databases">
        <authorList>
            <person name="Sun Q."/>
            <person name="Mori K."/>
        </authorList>
    </citation>
    <scope>NUCLEOTIDE SEQUENCE [LARGE SCALE GENOMIC DNA]</scope>
    <source>
        <strain evidence="1 2">CCM 7468</strain>
    </source>
</reference>
<comment type="caution">
    <text evidence="1">The sequence shown here is derived from an EMBL/GenBank/DDBJ whole genome shotgun (WGS) entry which is preliminary data.</text>
</comment>
<evidence type="ECO:0008006" key="3">
    <source>
        <dbReference type="Google" id="ProtNLM"/>
    </source>
</evidence>
<protein>
    <recommendedName>
        <fullName evidence="3">UmuC domain-containing protein</fullName>
    </recommendedName>
</protein>
<dbReference type="EMBL" id="JBHLVZ010000001">
    <property type="protein sequence ID" value="MFC0384191.1"/>
    <property type="molecule type" value="Genomic_DNA"/>
</dbReference>